<name>J9GX39_9ZZZZ</name>
<gene>
    <name evidence="2" type="ORF">EVA_04285</name>
</gene>
<comment type="caution">
    <text evidence="2">The sequence shown here is derived from an EMBL/GenBank/DDBJ whole genome shotgun (WGS) entry which is preliminary data.</text>
</comment>
<feature type="compositionally biased region" description="Polar residues" evidence="1">
    <location>
        <begin position="1"/>
        <end position="10"/>
    </location>
</feature>
<feature type="non-terminal residue" evidence="2">
    <location>
        <position position="30"/>
    </location>
</feature>
<accession>J9GX39</accession>
<organism evidence="2">
    <name type="scientific">gut metagenome</name>
    <dbReference type="NCBI Taxonomy" id="749906"/>
    <lineage>
        <taxon>unclassified sequences</taxon>
        <taxon>metagenomes</taxon>
        <taxon>organismal metagenomes</taxon>
    </lineage>
</organism>
<feature type="region of interest" description="Disordered" evidence="1">
    <location>
        <begin position="1"/>
        <end position="30"/>
    </location>
</feature>
<evidence type="ECO:0000313" key="2">
    <source>
        <dbReference type="EMBL" id="EJX07603.1"/>
    </source>
</evidence>
<protein>
    <submittedName>
        <fullName evidence="2">Uncharacterized protein</fullName>
    </submittedName>
</protein>
<dbReference type="EMBL" id="AMCI01000841">
    <property type="protein sequence ID" value="EJX07603.1"/>
    <property type="molecule type" value="Genomic_DNA"/>
</dbReference>
<reference evidence="2" key="1">
    <citation type="journal article" date="2012" name="PLoS ONE">
        <title>Gene sets for utilization of primary and secondary nutrition supplies in the distal gut of endangered iberian lynx.</title>
        <authorList>
            <person name="Alcaide M."/>
            <person name="Messina E."/>
            <person name="Richter M."/>
            <person name="Bargiela R."/>
            <person name="Peplies J."/>
            <person name="Huws S.A."/>
            <person name="Newbold C.J."/>
            <person name="Golyshin P.N."/>
            <person name="Simon M.A."/>
            <person name="Lopez G."/>
            <person name="Yakimov M.M."/>
            <person name="Ferrer M."/>
        </authorList>
    </citation>
    <scope>NUCLEOTIDE SEQUENCE</scope>
</reference>
<dbReference type="AlphaFoldDB" id="J9GX39"/>
<proteinExistence type="predicted"/>
<evidence type="ECO:0000256" key="1">
    <source>
        <dbReference type="SAM" id="MobiDB-lite"/>
    </source>
</evidence>
<sequence>MDRQLSTVQSDDLPGKAQTDTGSLFLGGKE</sequence>